<dbReference type="InterPro" id="IPR003593">
    <property type="entry name" value="AAA+_ATPase"/>
</dbReference>
<keyword evidence="10" id="KW-0325">Glycoprotein</keyword>
<accession>A0A2G5D318</accession>
<feature type="domain" description="ABC transmembrane type-1" evidence="14">
    <location>
        <begin position="52"/>
        <end position="339"/>
    </location>
</feature>
<comment type="subcellular location">
    <subcellularLocation>
        <location evidence="1">Cell membrane</location>
        <topology evidence="1">Multi-pass membrane protein</topology>
    </subcellularLocation>
</comment>
<evidence type="ECO:0000256" key="8">
    <source>
        <dbReference type="ARBA" id="ARBA00022989"/>
    </source>
</evidence>
<dbReference type="GO" id="GO:0015421">
    <property type="term" value="F:ABC-type oligopeptide transporter activity"/>
    <property type="evidence" value="ECO:0007669"/>
    <property type="project" value="TreeGrafter"/>
</dbReference>
<evidence type="ECO:0000256" key="7">
    <source>
        <dbReference type="ARBA" id="ARBA00022840"/>
    </source>
</evidence>
<evidence type="ECO:0000259" key="14">
    <source>
        <dbReference type="PROSITE" id="PS50929"/>
    </source>
</evidence>
<feature type="compositionally biased region" description="Basic and acidic residues" evidence="11">
    <location>
        <begin position="621"/>
        <end position="638"/>
    </location>
</feature>
<organism evidence="15 16">
    <name type="scientific">Aquilegia coerulea</name>
    <name type="common">Rocky mountain columbine</name>
    <dbReference type="NCBI Taxonomy" id="218851"/>
    <lineage>
        <taxon>Eukaryota</taxon>
        <taxon>Viridiplantae</taxon>
        <taxon>Streptophyta</taxon>
        <taxon>Embryophyta</taxon>
        <taxon>Tracheophyta</taxon>
        <taxon>Spermatophyta</taxon>
        <taxon>Magnoliopsida</taxon>
        <taxon>Ranunculales</taxon>
        <taxon>Ranunculaceae</taxon>
        <taxon>Thalictroideae</taxon>
        <taxon>Aquilegia</taxon>
    </lineage>
</organism>
<dbReference type="PROSITE" id="PS00211">
    <property type="entry name" value="ABC_TRANSPORTER_1"/>
    <property type="match status" value="2"/>
</dbReference>
<feature type="transmembrane region" description="Helical" evidence="12">
    <location>
        <begin position="742"/>
        <end position="769"/>
    </location>
</feature>
<dbReference type="GO" id="GO:0010329">
    <property type="term" value="F:auxin efflux transmembrane transporter activity"/>
    <property type="evidence" value="ECO:0007669"/>
    <property type="project" value="UniProtKB-ARBA"/>
</dbReference>
<keyword evidence="8 12" id="KW-1133">Transmembrane helix</keyword>
<dbReference type="InParanoid" id="A0A2G5D318"/>
<comment type="similarity">
    <text evidence="2">Belongs to the ABC transporter superfamily. ABCB family. Multidrug resistance exporter (TC 3.A.1.201) subfamily.</text>
</comment>
<dbReference type="InterPro" id="IPR039421">
    <property type="entry name" value="Type_1_exporter"/>
</dbReference>
<gene>
    <name evidence="15" type="ORF">AQUCO_02900042v1</name>
</gene>
<dbReference type="SUPFAM" id="SSF52540">
    <property type="entry name" value="P-loop containing nucleoside triphosphate hydrolases"/>
    <property type="match status" value="2"/>
</dbReference>
<reference evidence="15 16" key="1">
    <citation type="submission" date="2017-09" db="EMBL/GenBank/DDBJ databases">
        <title>WGS assembly of Aquilegia coerulea Goldsmith.</title>
        <authorList>
            <person name="Hodges S."/>
            <person name="Kramer E."/>
            <person name="Nordborg M."/>
            <person name="Tomkins J."/>
            <person name="Borevitz J."/>
            <person name="Derieg N."/>
            <person name="Yan J."/>
            <person name="Mihaltcheva S."/>
            <person name="Hayes R.D."/>
            <person name="Rokhsar D."/>
        </authorList>
    </citation>
    <scope>NUCLEOTIDE SEQUENCE [LARGE SCALE GENOMIC DNA]</scope>
    <source>
        <strain evidence="16">cv. Goldsmith</strain>
    </source>
</reference>
<keyword evidence="9 12" id="KW-0472">Membrane</keyword>
<evidence type="ECO:0000313" key="16">
    <source>
        <dbReference type="Proteomes" id="UP000230069"/>
    </source>
</evidence>
<evidence type="ECO:0000256" key="10">
    <source>
        <dbReference type="ARBA" id="ARBA00023180"/>
    </source>
</evidence>
<evidence type="ECO:0000256" key="1">
    <source>
        <dbReference type="ARBA" id="ARBA00004651"/>
    </source>
</evidence>
<keyword evidence="5" id="KW-0677">Repeat</keyword>
<dbReference type="PROSITE" id="PS50893">
    <property type="entry name" value="ABC_TRANSPORTER_2"/>
    <property type="match status" value="2"/>
</dbReference>
<keyword evidence="16" id="KW-1185">Reference proteome</keyword>
<feature type="transmembrane region" description="Helical" evidence="12">
    <location>
        <begin position="175"/>
        <end position="191"/>
    </location>
</feature>
<feature type="domain" description="ABC transmembrane type-1" evidence="14">
    <location>
        <begin position="702"/>
        <end position="988"/>
    </location>
</feature>
<feature type="transmembrane region" description="Helical" evidence="12">
    <location>
        <begin position="197"/>
        <end position="218"/>
    </location>
</feature>
<dbReference type="CDD" id="cd18578">
    <property type="entry name" value="ABC_6TM_Pgp_ABCB1_D2_like"/>
    <property type="match status" value="1"/>
</dbReference>
<feature type="domain" description="ABC transporter" evidence="13">
    <location>
        <begin position="1023"/>
        <end position="1260"/>
    </location>
</feature>
<dbReference type="Gene3D" id="1.20.1560.10">
    <property type="entry name" value="ABC transporter type 1, transmembrane domain"/>
    <property type="match status" value="1"/>
</dbReference>
<evidence type="ECO:0000256" key="6">
    <source>
        <dbReference type="ARBA" id="ARBA00022741"/>
    </source>
</evidence>
<dbReference type="InterPro" id="IPR011527">
    <property type="entry name" value="ABC1_TM_dom"/>
</dbReference>
<dbReference type="InterPro" id="IPR003439">
    <property type="entry name" value="ABC_transporter-like_ATP-bd"/>
</dbReference>
<feature type="region of interest" description="Disordered" evidence="11">
    <location>
        <begin position="616"/>
        <end position="639"/>
    </location>
</feature>
<feature type="domain" description="ABC transporter" evidence="13">
    <location>
        <begin position="374"/>
        <end position="610"/>
    </location>
</feature>
<dbReference type="GO" id="GO:0016887">
    <property type="term" value="F:ATP hydrolysis activity"/>
    <property type="evidence" value="ECO:0007669"/>
    <property type="project" value="InterPro"/>
</dbReference>
<evidence type="ECO:0000256" key="12">
    <source>
        <dbReference type="SAM" id="Phobius"/>
    </source>
</evidence>
<dbReference type="InterPro" id="IPR027417">
    <property type="entry name" value="P-loop_NTPase"/>
</dbReference>
<dbReference type="Gene3D" id="3.40.50.300">
    <property type="entry name" value="P-loop containing nucleotide triphosphate hydrolases"/>
    <property type="match status" value="2"/>
</dbReference>
<evidence type="ECO:0000256" key="5">
    <source>
        <dbReference type="ARBA" id="ARBA00022737"/>
    </source>
</evidence>
<dbReference type="InterPro" id="IPR036640">
    <property type="entry name" value="ABC1_TM_sf"/>
</dbReference>
<dbReference type="PANTHER" id="PTHR43394">
    <property type="entry name" value="ATP-DEPENDENT PERMEASE MDL1, MITOCHONDRIAL"/>
    <property type="match status" value="1"/>
</dbReference>
<dbReference type="OrthoDB" id="6500128at2759"/>
<dbReference type="GO" id="GO:0090374">
    <property type="term" value="P:oligopeptide export from mitochondrion"/>
    <property type="evidence" value="ECO:0007669"/>
    <property type="project" value="TreeGrafter"/>
</dbReference>
<dbReference type="SUPFAM" id="SSF90123">
    <property type="entry name" value="ABC transporter transmembrane region"/>
    <property type="match status" value="2"/>
</dbReference>
<keyword evidence="3" id="KW-0813">Transport</keyword>
<evidence type="ECO:0000256" key="11">
    <source>
        <dbReference type="SAM" id="MobiDB-lite"/>
    </source>
</evidence>
<dbReference type="PANTHER" id="PTHR43394:SF16">
    <property type="entry name" value="ABC TRANSPORTER B FAMILY MEMBER 4-LIKE ISOFORM X1"/>
    <property type="match status" value="1"/>
</dbReference>
<evidence type="ECO:0000256" key="4">
    <source>
        <dbReference type="ARBA" id="ARBA00022692"/>
    </source>
</evidence>
<dbReference type="InterPro" id="IPR017871">
    <property type="entry name" value="ABC_transporter-like_CS"/>
</dbReference>
<name>A0A2G5D318_AQUCA</name>
<dbReference type="CDD" id="cd18577">
    <property type="entry name" value="ABC_6TM_Pgp_ABCB1_D1_like"/>
    <property type="match status" value="1"/>
</dbReference>
<keyword evidence="7" id="KW-0067">ATP-binding</keyword>
<feature type="transmembrane region" description="Helical" evidence="12">
    <location>
        <begin position="918"/>
        <end position="942"/>
    </location>
</feature>
<feature type="transmembrane region" description="Helical" evidence="12">
    <location>
        <begin position="962"/>
        <end position="980"/>
    </location>
</feature>
<feature type="transmembrane region" description="Helical" evidence="12">
    <location>
        <begin position="698"/>
        <end position="722"/>
    </location>
</feature>
<evidence type="ECO:0000313" key="15">
    <source>
        <dbReference type="EMBL" id="PIA37912.1"/>
    </source>
</evidence>
<protein>
    <submittedName>
        <fullName evidence="15">Uncharacterized protein</fullName>
    </submittedName>
</protein>
<dbReference type="GO" id="GO:0005524">
    <property type="term" value="F:ATP binding"/>
    <property type="evidence" value="ECO:0007669"/>
    <property type="project" value="UniProtKB-KW"/>
</dbReference>
<dbReference type="GO" id="GO:0005743">
    <property type="term" value="C:mitochondrial inner membrane"/>
    <property type="evidence" value="ECO:0007669"/>
    <property type="project" value="TreeGrafter"/>
</dbReference>
<dbReference type="Proteomes" id="UP000230069">
    <property type="component" value="Unassembled WGS sequence"/>
</dbReference>
<dbReference type="GO" id="GO:0005886">
    <property type="term" value="C:plasma membrane"/>
    <property type="evidence" value="ECO:0007669"/>
    <property type="project" value="UniProtKB-SubCell"/>
</dbReference>
<feature type="transmembrane region" description="Helical" evidence="12">
    <location>
        <begin position="48"/>
        <end position="72"/>
    </location>
</feature>
<feature type="transmembrane region" description="Helical" evidence="12">
    <location>
        <begin position="99"/>
        <end position="119"/>
    </location>
</feature>
<dbReference type="FunFam" id="3.40.50.300:FF:000066">
    <property type="entry name" value="ABC transporter B family member 1"/>
    <property type="match status" value="2"/>
</dbReference>
<keyword evidence="4 12" id="KW-0812">Transmembrane</keyword>
<feature type="transmembrane region" description="Helical" evidence="12">
    <location>
        <begin position="275"/>
        <end position="295"/>
    </location>
</feature>
<dbReference type="CDD" id="cd03249">
    <property type="entry name" value="ABC_MTABC3_MDL1_MDL2"/>
    <property type="match status" value="2"/>
</dbReference>
<dbReference type="SMART" id="SM00382">
    <property type="entry name" value="AAA"/>
    <property type="match status" value="2"/>
</dbReference>
<dbReference type="PROSITE" id="PS50929">
    <property type="entry name" value="ABC_TM1F"/>
    <property type="match status" value="2"/>
</dbReference>
<dbReference type="GO" id="GO:0010328">
    <property type="term" value="F:auxin influx transmembrane transporter activity"/>
    <property type="evidence" value="ECO:0007669"/>
    <property type="project" value="UniProtKB-ARBA"/>
</dbReference>
<evidence type="ECO:0000256" key="9">
    <source>
        <dbReference type="ARBA" id="ARBA00023136"/>
    </source>
</evidence>
<dbReference type="Pfam" id="PF00664">
    <property type="entry name" value="ABC_membrane"/>
    <property type="match status" value="2"/>
</dbReference>
<evidence type="ECO:0000256" key="2">
    <source>
        <dbReference type="ARBA" id="ARBA00007577"/>
    </source>
</evidence>
<feature type="transmembrane region" description="Helical" evidence="12">
    <location>
        <begin position="315"/>
        <end position="338"/>
    </location>
</feature>
<feature type="transmembrane region" description="Helical" evidence="12">
    <location>
        <begin position="816"/>
        <end position="839"/>
    </location>
</feature>
<dbReference type="AlphaFoldDB" id="A0A2G5D318"/>
<evidence type="ECO:0000256" key="3">
    <source>
        <dbReference type="ARBA" id="ARBA00022448"/>
    </source>
</evidence>
<keyword evidence="6" id="KW-0547">Nucleotide-binding</keyword>
<dbReference type="STRING" id="218851.A0A2G5D318"/>
<sequence length="1266" mass="137791">METSSESKGDNSQIQLFEKDFKEAKGGVDRKSSISLYMLFSLFDPTDMVLMILGAISALLNGLSVPLTTYLFGQLVDTFGGTAHSNNVVQEISKVSLRFVYLGIGTAVATFFQMACWMVTGERQSSRIRNMYLKALLRQDITFFDKETDMGEVVGRMSGDVVLIQDAMGEKVGKFIQLISTFVGGFVVAFLRGWILVLVLMSMVPLLVLSGAAMSIVVNKLATREQAAYSEAASLIEQIIGSIKTVVSFTGEREAINRYNRSLDSSYESSIQEGLAAGFGIGLVMFIVFCSYGLATRIGSLMIIKEGYTGGDVVNVIFAVIFCSMCLGQVSPCVKAFAAGKAAALTMFETINRKPDIDSLNDGGRKLDDICGDIELKDVFFNYPTRPNEQIFAGFSLSIASGLTAALVGESGSGKSTVISLIERFYDPQGGEVLIDGINLKEFQLRWIREKIGLVGQEPVLFASSIKDNIAYGKDNATMEEIRAAAELANAAIFIDKLPQGLETMVGDYGTQLSGGQKQRVAIARAVLRNPRILLLDEATSALDAESERCVQDALDRIMTNRTTIIVAHRLSTVRNADLIAVIHRGKLVEKGSHNELVHLNGAYCRLISLQEENQGSENGIRADQDKPECTLDSERRSSPSLLVEEASSLHSSYDSLPLPTVVKTEEQEQTKLNAATESQQPYEVPLLRLVNLNRPELPILILGCISAVINGSVLPIFGILFSSLIKTFYEAPGKLHKDSIFWMWMFAALGSISLVASTAQSYFFAIAGSQLIRRVRLMLFEKVVHMEIGWFDQSQNSSSTIGAKLSMDAATIRGLVGDTLALIVQNAASLIVGLAIAVEANWQLALVVVALLPLLGFNTWAYMKFTKGFSADAKMMYEEATQVANDAVRNIRTVASFCAEEKVMSLYRNRCKAPKEAGIKLGLISGSLFGISFLFLYASYAISFYVGSQLVQHGKATFVEIFRVFFALCMAAMAVSMASSLTPDATKAKACTASVFAILDRKSEIDSGDSTGITIQNFRGEIEFQHVSFTYPTRPDVEILRDLNLAGQCGKMVALVGESGCGKSTIISLLQRFYDPTSGEIMLDGTDIKKFQLRWLRQQMGLVSQEPLLFNDTIRANIAYGKEGEATEAEIFAAAEAANAHKFISAMNQGYDTLVGERGVQLSGGQKQRVAIARAILKAPKILLLDEATSALDTESERVVQAALEQIMVGRTTIVVAHRLSTIKGADLIAVMKNGAIVEQGKHENLINIKDGCYASLTAIHMTAS</sequence>
<feature type="transmembrane region" description="Helical" evidence="12">
    <location>
        <begin position="845"/>
        <end position="864"/>
    </location>
</feature>
<dbReference type="FunFam" id="1.20.1560.10:FF:000009">
    <property type="entry name" value="ABC transporter B family member 1"/>
    <property type="match status" value="1"/>
</dbReference>
<dbReference type="EMBL" id="KZ305046">
    <property type="protein sequence ID" value="PIA37912.1"/>
    <property type="molecule type" value="Genomic_DNA"/>
</dbReference>
<proteinExistence type="inferred from homology"/>
<evidence type="ECO:0000259" key="13">
    <source>
        <dbReference type="PROSITE" id="PS50893"/>
    </source>
</evidence>
<dbReference type="Pfam" id="PF00005">
    <property type="entry name" value="ABC_tran"/>
    <property type="match status" value="2"/>
</dbReference>